<keyword evidence="2" id="KW-1185">Reference proteome</keyword>
<dbReference type="Proteomes" id="UP000231658">
    <property type="component" value="Unassembled WGS sequence"/>
</dbReference>
<gene>
    <name evidence="1" type="ORF">MTBPR1_160004</name>
</gene>
<accession>A0A1C3RFE3</accession>
<evidence type="ECO:0000313" key="2">
    <source>
        <dbReference type="Proteomes" id="UP000231658"/>
    </source>
</evidence>
<sequence length="38" mass="4162">MKIARKTYNVFNELSQINGGGASLSRTSLEFLCLTGKI</sequence>
<protein>
    <submittedName>
        <fullName evidence="1">Uncharacterized protein</fullName>
    </submittedName>
</protein>
<reference evidence="1 2" key="1">
    <citation type="submission" date="2016-07" db="EMBL/GenBank/DDBJ databases">
        <authorList>
            <person name="Lefevre C.T."/>
        </authorList>
    </citation>
    <scope>NUCLEOTIDE SEQUENCE [LARGE SCALE GENOMIC DNA]</scope>
    <source>
        <strain evidence="1">PR1</strain>
    </source>
</reference>
<dbReference type="EMBL" id="FLYE01000008">
    <property type="protein sequence ID" value="SCA56013.1"/>
    <property type="molecule type" value="Genomic_DNA"/>
</dbReference>
<evidence type="ECO:0000313" key="1">
    <source>
        <dbReference type="EMBL" id="SCA56013.1"/>
    </source>
</evidence>
<name>A0A1C3RFE3_9PROT</name>
<dbReference type="STRING" id="1867952.MTBPR1_160004"/>
<organism evidence="1 2">
    <name type="scientific">Candidatus Terasakiella magnetica</name>
    <dbReference type="NCBI Taxonomy" id="1867952"/>
    <lineage>
        <taxon>Bacteria</taxon>
        <taxon>Pseudomonadati</taxon>
        <taxon>Pseudomonadota</taxon>
        <taxon>Alphaproteobacteria</taxon>
        <taxon>Rhodospirillales</taxon>
        <taxon>Terasakiellaceae</taxon>
        <taxon>Terasakiella</taxon>
    </lineage>
</organism>
<dbReference type="AlphaFoldDB" id="A0A1C3RFE3"/>
<proteinExistence type="predicted"/>